<accession>Q3B1C7</accession>
<dbReference type="PROSITE" id="PS50110">
    <property type="entry name" value="RESPONSE_REGULATORY"/>
    <property type="match status" value="1"/>
</dbReference>
<organism evidence="4 5">
    <name type="scientific">Chlorobium luteolum (strain DSM 273 / BCRC 81028 / 2530)</name>
    <name type="common">Pelodictyon luteolum</name>
    <dbReference type="NCBI Taxonomy" id="319225"/>
    <lineage>
        <taxon>Bacteria</taxon>
        <taxon>Pseudomonadati</taxon>
        <taxon>Chlorobiota</taxon>
        <taxon>Chlorobiia</taxon>
        <taxon>Chlorobiales</taxon>
        <taxon>Chlorobiaceae</taxon>
        <taxon>Chlorobium/Pelodictyon group</taxon>
        <taxon>Pelodictyon</taxon>
    </lineage>
</organism>
<keyword evidence="1 2" id="KW-0597">Phosphoprotein</keyword>
<feature type="modified residue" description="4-aspartylphosphate" evidence="2">
    <location>
        <position position="54"/>
    </location>
</feature>
<evidence type="ECO:0000313" key="4">
    <source>
        <dbReference type="EMBL" id="ABB24854.1"/>
    </source>
</evidence>
<dbReference type="EMBL" id="CP000096">
    <property type="protein sequence ID" value="ABB24854.1"/>
    <property type="molecule type" value="Genomic_DNA"/>
</dbReference>
<reference evidence="5" key="1">
    <citation type="submission" date="2005-08" db="EMBL/GenBank/DDBJ databases">
        <title>Complete sequence of Pelodictyon luteolum DSM 273.</title>
        <authorList>
            <consortium name="US DOE Joint Genome Institute"/>
            <person name="Copeland A."/>
            <person name="Lucas S."/>
            <person name="Lapidus A."/>
            <person name="Barry K."/>
            <person name="Detter J.C."/>
            <person name="Glavina T."/>
            <person name="Hammon N."/>
            <person name="Israni S."/>
            <person name="Pitluck S."/>
            <person name="Bryant D."/>
            <person name="Schmutz J."/>
            <person name="Larimer F."/>
            <person name="Land M."/>
            <person name="Kyrpides N."/>
            <person name="Ivanova N."/>
            <person name="Richardson P."/>
        </authorList>
    </citation>
    <scope>NUCLEOTIDE SEQUENCE [LARGE SCALE GENOMIC DNA]</scope>
    <source>
        <strain evidence="5">DSM 273 / BCRC 81028 / 2530</strain>
    </source>
</reference>
<dbReference type="SUPFAM" id="SSF52172">
    <property type="entry name" value="CheY-like"/>
    <property type="match status" value="1"/>
</dbReference>
<dbReference type="HOGENOM" id="CLU_000445_69_8_10"/>
<protein>
    <submittedName>
        <fullName evidence="4">Response regulator receiver domain protein (CheY-like)</fullName>
    </submittedName>
</protein>
<name>Q3B1C7_CHLL3</name>
<dbReference type="InterPro" id="IPR050595">
    <property type="entry name" value="Bact_response_regulator"/>
</dbReference>
<dbReference type="Gene3D" id="3.40.50.2300">
    <property type="match status" value="1"/>
</dbReference>
<dbReference type="eggNOG" id="COG0745">
    <property type="taxonomic scope" value="Bacteria"/>
</dbReference>
<evidence type="ECO:0000259" key="3">
    <source>
        <dbReference type="PROSITE" id="PS50110"/>
    </source>
</evidence>
<dbReference type="GO" id="GO:0000160">
    <property type="term" value="P:phosphorelay signal transduction system"/>
    <property type="evidence" value="ECO:0007669"/>
    <property type="project" value="InterPro"/>
</dbReference>
<sequence>MNMNILVIDDDAAVRKFICTTLTREHHNVFEADNGKTGLQMLAQHPEVELMVTDLIMPEKEGIETIMEARQSHPELKIVAMSGGGKVGPENYLVLADALGANVTLKKPFSAQELLLSLKFME</sequence>
<dbReference type="Pfam" id="PF00072">
    <property type="entry name" value="Response_reg"/>
    <property type="match status" value="1"/>
</dbReference>
<proteinExistence type="predicted"/>
<evidence type="ECO:0000256" key="2">
    <source>
        <dbReference type="PROSITE-ProRule" id="PRU00169"/>
    </source>
</evidence>
<evidence type="ECO:0000256" key="1">
    <source>
        <dbReference type="ARBA" id="ARBA00022553"/>
    </source>
</evidence>
<dbReference type="InterPro" id="IPR011006">
    <property type="entry name" value="CheY-like_superfamily"/>
</dbReference>
<dbReference type="PANTHER" id="PTHR44591:SF23">
    <property type="entry name" value="CHEY SUBFAMILY"/>
    <property type="match status" value="1"/>
</dbReference>
<dbReference type="PANTHER" id="PTHR44591">
    <property type="entry name" value="STRESS RESPONSE REGULATOR PROTEIN 1"/>
    <property type="match status" value="1"/>
</dbReference>
<dbReference type="KEGG" id="plt:Plut_2012"/>
<keyword evidence="5" id="KW-1185">Reference proteome</keyword>
<dbReference type="Proteomes" id="UP000002709">
    <property type="component" value="Chromosome"/>
</dbReference>
<dbReference type="AlphaFoldDB" id="Q3B1C7"/>
<dbReference type="SMART" id="SM00448">
    <property type="entry name" value="REC"/>
    <property type="match status" value="1"/>
</dbReference>
<gene>
    <name evidence="4" type="ordered locus">Plut_2012</name>
</gene>
<dbReference type="STRING" id="319225.Plut_2012"/>
<feature type="domain" description="Response regulatory" evidence="3">
    <location>
        <begin position="4"/>
        <end position="122"/>
    </location>
</feature>
<dbReference type="InterPro" id="IPR001789">
    <property type="entry name" value="Sig_transdc_resp-reg_receiver"/>
</dbReference>
<evidence type="ECO:0000313" key="5">
    <source>
        <dbReference type="Proteomes" id="UP000002709"/>
    </source>
</evidence>